<dbReference type="PANTHER" id="PTHR45527">
    <property type="entry name" value="NONRIBOSOMAL PEPTIDE SYNTHETASE"/>
    <property type="match status" value="1"/>
</dbReference>
<dbReference type="RefSeq" id="WP_100204803.1">
    <property type="nucleotide sequence ID" value="NZ_PGGW01000069.1"/>
</dbReference>
<dbReference type="GO" id="GO:0005737">
    <property type="term" value="C:cytoplasm"/>
    <property type="evidence" value="ECO:0007669"/>
    <property type="project" value="TreeGrafter"/>
</dbReference>
<organism evidence="4 5">
    <name type="scientific">Streptomyces carminius</name>
    <dbReference type="NCBI Taxonomy" id="2665496"/>
    <lineage>
        <taxon>Bacteria</taxon>
        <taxon>Bacillati</taxon>
        <taxon>Actinomycetota</taxon>
        <taxon>Actinomycetes</taxon>
        <taxon>Kitasatosporales</taxon>
        <taxon>Streptomycetaceae</taxon>
        <taxon>Streptomyces</taxon>
    </lineage>
</organism>
<evidence type="ECO:0000259" key="2">
    <source>
        <dbReference type="Pfam" id="PF00501"/>
    </source>
</evidence>
<dbReference type="InterPro" id="IPR025110">
    <property type="entry name" value="AMP-bd_C"/>
</dbReference>
<dbReference type="InterPro" id="IPR042099">
    <property type="entry name" value="ANL_N_sf"/>
</dbReference>
<evidence type="ECO:0000259" key="3">
    <source>
        <dbReference type="Pfam" id="PF13193"/>
    </source>
</evidence>
<dbReference type="Gene3D" id="3.30.300.30">
    <property type="match status" value="1"/>
</dbReference>
<evidence type="ECO:0000256" key="1">
    <source>
        <dbReference type="SAM" id="MobiDB-lite"/>
    </source>
</evidence>
<reference evidence="4 5" key="1">
    <citation type="submission" date="2017-11" db="EMBL/GenBank/DDBJ databases">
        <title>Streptomyces carmine sp. nov., a novel actinomycete isolated from Sophora alopecuroides in Xinjiang, China.</title>
        <authorList>
            <person name="Wang Y."/>
            <person name="Luo X."/>
            <person name="Wan C."/>
            <person name="Zhang L."/>
        </authorList>
    </citation>
    <scope>NUCLEOTIDE SEQUENCE [LARGE SCALE GENOMIC DNA]</scope>
    <source>
        <strain evidence="4 5">TRM SA0054</strain>
    </source>
</reference>
<name>A0A2M8LQF7_9ACTN</name>
<dbReference type="Gene3D" id="3.40.50.12780">
    <property type="entry name" value="N-terminal domain of ligase-like"/>
    <property type="match status" value="1"/>
</dbReference>
<evidence type="ECO:0000313" key="4">
    <source>
        <dbReference type="EMBL" id="PJE94191.1"/>
    </source>
</evidence>
<dbReference type="Pfam" id="PF00501">
    <property type="entry name" value="AMP-binding"/>
    <property type="match status" value="1"/>
</dbReference>
<feature type="region of interest" description="Disordered" evidence="1">
    <location>
        <begin position="144"/>
        <end position="165"/>
    </location>
</feature>
<protein>
    <submittedName>
        <fullName evidence="4">Chemotaxis protein CheR</fullName>
    </submittedName>
</protein>
<feature type="region of interest" description="Disordered" evidence="1">
    <location>
        <begin position="1"/>
        <end position="27"/>
    </location>
</feature>
<dbReference type="GO" id="GO:0031177">
    <property type="term" value="F:phosphopantetheine binding"/>
    <property type="evidence" value="ECO:0007669"/>
    <property type="project" value="TreeGrafter"/>
</dbReference>
<feature type="domain" description="AMP-binding enzyme C-terminal" evidence="3">
    <location>
        <begin position="430"/>
        <end position="510"/>
    </location>
</feature>
<sequence length="530" mass="55634">MNVRADTRLPRPPAVPPPIHTAVGHHSRTTPDAVALVRGPARISYAELDAASEAWAAALRERGAGPGGFVPVLLPRSAKLVTVLLAVLKTGAAYAALDPGWPAGRIHRLLGMLRPRVTVAPGAPAGWSGPVWTPPSHDVRRAAELSATRPDPPAEPGGPTGPAAPATVFFTSGTTGDPKAVVSGHGATTSLFGGGFEPFPSAPVMPQAAPVSWDAFTMETWGPLTNGGTCVLLDGDYLLPGTLRALADRDGVDTVWLTASLFNLFTDEDPGCFRGLRHVLTGGERLSVPRVRAFLDRHPGTALTNGYGPVETCVFATARRIERPDCDLPSGIPLGHPVPGRQVHVLADGRPAEPGRVGEICVSGDGVALGYLGDPALTARRFPTLVLDGRRTRVHRTGDLGFQDPDGLLHFTGRSDRQVKIRGHRVAPEEVEAFTRALPGVGDCAVVPVRGQSGAYERTALFYTCDGTAGAPDLPQPRTVRRALAAGLPRHLVPDLVHRRDGLPLTAGGKLDRAALAGSLRSHDTTEGDA</sequence>
<keyword evidence="5" id="KW-1185">Reference proteome</keyword>
<proteinExistence type="predicted"/>
<dbReference type="InterPro" id="IPR045851">
    <property type="entry name" value="AMP-bd_C_sf"/>
</dbReference>
<feature type="domain" description="AMP-dependent synthetase/ligase" evidence="2">
    <location>
        <begin position="26"/>
        <end position="372"/>
    </location>
</feature>
<dbReference type="GO" id="GO:0043041">
    <property type="term" value="P:amino acid activation for nonribosomal peptide biosynthetic process"/>
    <property type="evidence" value="ECO:0007669"/>
    <property type="project" value="TreeGrafter"/>
</dbReference>
<dbReference type="AlphaFoldDB" id="A0A2M8LQF7"/>
<dbReference type="InterPro" id="IPR000873">
    <property type="entry name" value="AMP-dep_synth/lig_dom"/>
</dbReference>
<dbReference type="Pfam" id="PF13193">
    <property type="entry name" value="AMP-binding_C"/>
    <property type="match status" value="1"/>
</dbReference>
<feature type="compositionally biased region" description="Pro residues" evidence="1">
    <location>
        <begin position="10"/>
        <end position="19"/>
    </location>
</feature>
<dbReference type="GO" id="GO:0044550">
    <property type="term" value="P:secondary metabolite biosynthetic process"/>
    <property type="evidence" value="ECO:0007669"/>
    <property type="project" value="TreeGrafter"/>
</dbReference>
<dbReference type="InterPro" id="IPR020845">
    <property type="entry name" value="AMP-binding_CS"/>
</dbReference>
<accession>A0A2M8LQF7</accession>
<dbReference type="InterPro" id="IPR010071">
    <property type="entry name" value="AA_adenyl_dom"/>
</dbReference>
<dbReference type="NCBIfam" id="TIGR01733">
    <property type="entry name" value="AA-adenyl-dom"/>
    <property type="match status" value="1"/>
</dbReference>
<gene>
    <name evidence="4" type="ORF">CUT44_28290</name>
</gene>
<dbReference type="EMBL" id="PGGW01000069">
    <property type="protein sequence ID" value="PJE94191.1"/>
    <property type="molecule type" value="Genomic_DNA"/>
</dbReference>
<evidence type="ECO:0000313" key="5">
    <source>
        <dbReference type="Proteomes" id="UP000230407"/>
    </source>
</evidence>
<comment type="caution">
    <text evidence="4">The sequence shown here is derived from an EMBL/GenBank/DDBJ whole genome shotgun (WGS) entry which is preliminary data.</text>
</comment>
<dbReference type="PROSITE" id="PS00455">
    <property type="entry name" value="AMP_BINDING"/>
    <property type="match status" value="1"/>
</dbReference>
<dbReference type="Proteomes" id="UP000230407">
    <property type="component" value="Unassembled WGS sequence"/>
</dbReference>
<dbReference type="SUPFAM" id="SSF56801">
    <property type="entry name" value="Acetyl-CoA synthetase-like"/>
    <property type="match status" value="1"/>
</dbReference>
<dbReference type="PANTHER" id="PTHR45527:SF1">
    <property type="entry name" value="FATTY ACID SYNTHASE"/>
    <property type="match status" value="1"/>
</dbReference>